<reference evidence="1 2" key="1">
    <citation type="submission" date="2018-08" db="EMBL/GenBank/DDBJ databases">
        <title>A genome reference for cultivated species of the human gut microbiota.</title>
        <authorList>
            <person name="Zou Y."/>
            <person name="Xue W."/>
            <person name="Luo G."/>
        </authorList>
    </citation>
    <scope>NUCLEOTIDE SEQUENCE [LARGE SCALE GENOMIC DNA]</scope>
    <source>
        <strain evidence="1 2">TM07-19</strain>
    </source>
</reference>
<dbReference type="AlphaFoldDB" id="A0A3E4GMY9"/>
<protein>
    <submittedName>
        <fullName evidence="1">Uncharacterized protein</fullName>
    </submittedName>
</protein>
<name>A0A3E4GMY9_9FIRM</name>
<proteinExistence type="predicted"/>
<evidence type="ECO:0000313" key="2">
    <source>
        <dbReference type="Proteomes" id="UP000260655"/>
    </source>
</evidence>
<evidence type="ECO:0000313" key="1">
    <source>
        <dbReference type="EMBL" id="RGJ21688.1"/>
    </source>
</evidence>
<comment type="caution">
    <text evidence="1">The sequence shown here is derived from an EMBL/GenBank/DDBJ whole genome shotgun (WGS) entry which is preliminary data.</text>
</comment>
<accession>A0A3E4GMY9</accession>
<gene>
    <name evidence="1" type="ORF">DXD67_12615</name>
</gene>
<dbReference type="Proteomes" id="UP000260655">
    <property type="component" value="Unassembled WGS sequence"/>
</dbReference>
<sequence>MKPVLRLRLHVTQSQPCFPAASNAFALLGGNLIFAATPTERITHYTLQAKSCAKGQAPLETPDNKTG</sequence>
<dbReference type="EMBL" id="QSOV01000015">
    <property type="protein sequence ID" value="RGJ21688.1"/>
    <property type="molecule type" value="Genomic_DNA"/>
</dbReference>
<organism evidence="1 2">
    <name type="scientific">Coprococcus comes</name>
    <dbReference type="NCBI Taxonomy" id="410072"/>
    <lineage>
        <taxon>Bacteria</taxon>
        <taxon>Bacillati</taxon>
        <taxon>Bacillota</taxon>
        <taxon>Clostridia</taxon>
        <taxon>Lachnospirales</taxon>
        <taxon>Lachnospiraceae</taxon>
        <taxon>Coprococcus</taxon>
    </lineage>
</organism>